<dbReference type="Pfam" id="PF02782">
    <property type="entry name" value="FGGY_C"/>
    <property type="match status" value="1"/>
</dbReference>
<evidence type="ECO:0000259" key="7">
    <source>
        <dbReference type="Pfam" id="PF00370"/>
    </source>
</evidence>
<keyword evidence="3" id="KW-0547">Nucleotide-binding</keyword>
<name>A0A6J6KAY0_9ZZZZ</name>
<dbReference type="AlphaFoldDB" id="A0A6J6KAY0"/>
<dbReference type="InterPro" id="IPR043129">
    <property type="entry name" value="ATPase_NBD"/>
</dbReference>
<feature type="domain" description="Carbohydrate kinase FGGY N-terminal" evidence="7">
    <location>
        <begin position="4"/>
        <end position="231"/>
    </location>
</feature>
<evidence type="ECO:0000256" key="2">
    <source>
        <dbReference type="ARBA" id="ARBA00022679"/>
    </source>
</evidence>
<dbReference type="InterPro" id="IPR018485">
    <property type="entry name" value="FGGY_C"/>
</dbReference>
<dbReference type="GO" id="GO:0019563">
    <property type="term" value="P:glycerol catabolic process"/>
    <property type="evidence" value="ECO:0007669"/>
    <property type="project" value="TreeGrafter"/>
</dbReference>
<comment type="similarity">
    <text evidence="1">Belongs to the FGGY kinase family.</text>
</comment>
<protein>
    <recommendedName>
        <fullName evidence="6">ATP:glycerol 3-phosphotransferase</fullName>
    </recommendedName>
</protein>
<dbReference type="Pfam" id="PF00370">
    <property type="entry name" value="FGGY_N"/>
    <property type="match status" value="1"/>
</dbReference>
<dbReference type="InterPro" id="IPR018484">
    <property type="entry name" value="FGGY_N"/>
</dbReference>
<accession>A0A6J6KAY0</accession>
<dbReference type="InterPro" id="IPR018483">
    <property type="entry name" value="Carb_kinase_FGGY_CS"/>
</dbReference>
<dbReference type="PANTHER" id="PTHR10196:SF69">
    <property type="entry name" value="GLYCEROL KINASE"/>
    <property type="match status" value="1"/>
</dbReference>
<keyword evidence="4" id="KW-0418">Kinase</keyword>
<dbReference type="PANTHER" id="PTHR10196">
    <property type="entry name" value="SUGAR KINASE"/>
    <property type="match status" value="1"/>
</dbReference>
<dbReference type="SUPFAM" id="SSF53067">
    <property type="entry name" value="Actin-like ATPase domain"/>
    <property type="match status" value="2"/>
</dbReference>
<organism evidence="9">
    <name type="scientific">freshwater metagenome</name>
    <dbReference type="NCBI Taxonomy" id="449393"/>
    <lineage>
        <taxon>unclassified sequences</taxon>
        <taxon>metagenomes</taxon>
        <taxon>ecological metagenomes</taxon>
    </lineage>
</organism>
<evidence type="ECO:0000256" key="6">
    <source>
        <dbReference type="ARBA" id="ARBA00043149"/>
    </source>
</evidence>
<reference evidence="9" key="1">
    <citation type="submission" date="2020-05" db="EMBL/GenBank/DDBJ databases">
        <authorList>
            <person name="Chiriac C."/>
            <person name="Salcher M."/>
            <person name="Ghai R."/>
            <person name="Kavagutti S V."/>
        </authorList>
    </citation>
    <scope>NUCLEOTIDE SEQUENCE</scope>
</reference>
<feature type="domain" description="Carbohydrate kinase FGGY C-terminal" evidence="8">
    <location>
        <begin position="242"/>
        <end position="435"/>
    </location>
</feature>
<evidence type="ECO:0000256" key="5">
    <source>
        <dbReference type="ARBA" id="ARBA00022840"/>
    </source>
</evidence>
<sequence length="486" mass="51040">MRTLVIDVGTSGLRAAIINDDGSVSDLHYEEFSPSSPANGMVEFDAMAMYAAVKRVATAAIGSSSADAVGITNQRASTIVWRASSGQPVSPAIGWQDLRTIGECIMARIEHGFQIAPNQTVTKAAWILNNVVTDASVRESDDLRIGTIETWLVWNLTRGASFVTDHTNAAVTGMTNASGTEWNQKVLDAFKIDARHLPRIVDSAGYVGDAVELPSSPRIMAMAGDQQASLVGQGCLEPGMAKITFGTGGMLDMFTGPTAPTAARRTDGGTFPIVAFSQNGQISYGTEAIMLSAGTNIEWLRDDMGLIDSPSDSHTIASTCATTEGVVFVPALLGLGTPHWDYGARGALFGITRGTTRAHMVRAVLEGVAHRGADLVDAAEADSGLSIPEIRIDGGMSRNPTFVQSLADATARPVRVSSITEATTLGAGFLAGTAAGQWSHLSEAASTLTWAATVAPLGDPGVGRQQWTEAVSRSRSWIPDLSALDF</sequence>
<evidence type="ECO:0000256" key="4">
    <source>
        <dbReference type="ARBA" id="ARBA00022777"/>
    </source>
</evidence>
<evidence type="ECO:0000259" key="8">
    <source>
        <dbReference type="Pfam" id="PF02782"/>
    </source>
</evidence>
<keyword evidence="5" id="KW-0067">ATP-binding</keyword>
<proteinExistence type="inferred from homology"/>
<dbReference type="EMBL" id="CAEZWJ010000003">
    <property type="protein sequence ID" value="CAB4644999.1"/>
    <property type="molecule type" value="Genomic_DNA"/>
</dbReference>
<gene>
    <name evidence="9" type="ORF">UFOPK2214_00172</name>
</gene>
<dbReference type="GO" id="GO:0005829">
    <property type="term" value="C:cytosol"/>
    <property type="evidence" value="ECO:0007669"/>
    <property type="project" value="TreeGrafter"/>
</dbReference>
<evidence type="ECO:0000256" key="3">
    <source>
        <dbReference type="ARBA" id="ARBA00022741"/>
    </source>
</evidence>
<dbReference type="GO" id="GO:0004370">
    <property type="term" value="F:glycerol kinase activity"/>
    <property type="evidence" value="ECO:0007669"/>
    <property type="project" value="TreeGrafter"/>
</dbReference>
<evidence type="ECO:0000256" key="1">
    <source>
        <dbReference type="ARBA" id="ARBA00009156"/>
    </source>
</evidence>
<evidence type="ECO:0000313" key="9">
    <source>
        <dbReference type="EMBL" id="CAB4644999.1"/>
    </source>
</evidence>
<dbReference type="PROSITE" id="PS00445">
    <property type="entry name" value="FGGY_KINASES_2"/>
    <property type="match status" value="1"/>
</dbReference>
<keyword evidence="2" id="KW-0808">Transferase</keyword>
<dbReference type="GO" id="GO:0005524">
    <property type="term" value="F:ATP binding"/>
    <property type="evidence" value="ECO:0007669"/>
    <property type="project" value="UniProtKB-KW"/>
</dbReference>
<dbReference type="Gene3D" id="3.30.420.40">
    <property type="match status" value="2"/>
</dbReference>
<dbReference type="InterPro" id="IPR000577">
    <property type="entry name" value="Carb_kinase_FGGY"/>
</dbReference>
<dbReference type="PIRSF" id="PIRSF000538">
    <property type="entry name" value="GlpK"/>
    <property type="match status" value="1"/>
</dbReference>